<accession>A0A7U9C1N7</accession>
<proteinExistence type="predicted"/>
<dbReference type="Proteomes" id="UP000005756">
    <property type="component" value="Unassembled WGS sequence"/>
</dbReference>
<dbReference type="AlphaFoldDB" id="A0A7U9C1N7"/>
<organism evidence="1 2">
    <name type="scientific">Vreelandella boliviensis LC1</name>
    <dbReference type="NCBI Taxonomy" id="1072583"/>
    <lineage>
        <taxon>Bacteria</taxon>
        <taxon>Pseudomonadati</taxon>
        <taxon>Pseudomonadota</taxon>
        <taxon>Gammaproteobacteria</taxon>
        <taxon>Oceanospirillales</taxon>
        <taxon>Halomonadaceae</taxon>
        <taxon>Vreelandella</taxon>
    </lineage>
</organism>
<dbReference type="EMBL" id="JH393258">
    <property type="protein sequence ID" value="EHJ92991.1"/>
    <property type="molecule type" value="Genomic_DNA"/>
</dbReference>
<gene>
    <name evidence="1" type="ORF">KUC_2953</name>
</gene>
<evidence type="ECO:0000313" key="1">
    <source>
        <dbReference type="EMBL" id="EHJ92991.1"/>
    </source>
</evidence>
<reference evidence="1 2" key="1">
    <citation type="submission" date="2011-10" db="EMBL/GenBank/DDBJ databases">
        <authorList>
            <person name="Quillaguamn J."/>
            <person name="Guzmn D."/>
            <person name="Balderrama-Subieta A."/>
            <person name="Cardona-Ortuo C."/>
            <person name="Guevara-Martnez M."/>
            <person name="Callisaya-Quispe N."/>
        </authorList>
    </citation>
    <scope>NUCLEOTIDE SEQUENCE [LARGE SCALE GENOMIC DNA]</scope>
    <source>
        <strain evidence="1 2">LC1</strain>
    </source>
</reference>
<protein>
    <submittedName>
        <fullName evidence="1">Uncharacterized protein</fullName>
    </submittedName>
</protein>
<evidence type="ECO:0000313" key="2">
    <source>
        <dbReference type="Proteomes" id="UP000005756"/>
    </source>
</evidence>
<sequence length="210" mass="22523">MTSFGELSALACAKPVASSVRGSNMKSIPISLTCLLALAGCQVVPDRLPQAEPAPAASCYFPVTHERALEASVEVLTEWGFTLNSTDTTLGLISASRERALHGYYDPYDDAYRYGRGMRLFGGLGIGRGGSGVGFGVGGIGFGGGVGQQPLEVERVSLLVDDAHIRISRDIRRFDHWGDLRESYSASNNDFCQRFQTSFAQTIPATGRPL</sequence>
<name>A0A7U9C1N7_9GAMM</name>